<dbReference type="SUPFAM" id="SSF47413">
    <property type="entry name" value="lambda repressor-like DNA-binding domains"/>
    <property type="match status" value="1"/>
</dbReference>
<dbReference type="AlphaFoldDB" id="A0A3S4YUY2"/>
<dbReference type="Proteomes" id="UP000269544">
    <property type="component" value="Chromosome"/>
</dbReference>
<evidence type="ECO:0000313" key="3">
    <source>
        <dbReference type="EMBL" id="VEJ35104.1"/>
    </source>
</evidence>
<dbReference type="Pfam" id="PF07883">
    <property type="entry name" value="Cupin_2"/>
    <property type="match status" value="1"/>
</dbReference>
<dbReference type="InterPro" id="IPR010982">
    <property type="entry name" value="Lambda_DNA-bd_dom_sf"/>
</dbReference>
<dbReference type="InterPro" id="IPR014710">
    <property type="entry name" value="RmlC-like_jellyroll"/>
</dbReference>
<dbReference type="GO" id="GO:0003700">
    <property type="term" value="F:DNA-binding transcription factor activity"/>
    <property type="evidence" value="ECO:0007669"/>
    <property type="project" value="TreeGrafter"/>
</dbReference>
<gene>
    <name evidence="3" type="primary">puuR_1</name>
    <name evidence="3" type="ORF">NCTC13079_00511</name>
</gene>
<dbReference type="KEGG" id="piv:NCTC13079_00511"/>
<organism evidence="3 4">
    <name type="scientific">Aedoeadaptatus ivorii</name>
    <dbReference type="NCBI Taxonomy" id="54006"/>
    <lineage>
        <taxon>Bacteria</taxon>
        <taxon>Bacillati</taxon>
        <taxon>Bacillota</taxon>
        <taxon>Tissierellia</taxon>
        <taxon>Tissierellales</taxon>
        <taxon>Peptoniphilaceae</taxon>
        <taxon>Aedoeadaptatus</taxon>
    </lineage>
</organism>
<dbReference type="GO" id="GO:0005829">
    <property type="term" value="C:cytosol"/>
    <property type="evidence" value="ECO:0007669"/>
    <property type="project" value="TreeGrafter"/>
</dbReference>
<keyword evidence="4" id="KW-1185">Reference proteome</keyword>
<dbReference type="Pfam" id="PF01381">
    <property type="entry name" value="HTH_3"/>
    <property type="match status" value="1"/>
</dbReference>
<dbReference type="PROSITE" id="PS50943">
    <property type="entry name" value="HTH_CROC1"/>
    <property type="match status" value="1"/>
</dbReference>
<reference evidence="3 4" key="1">
    <citation type="submission" date="2018-12" db="EMBL/GenBank/DDBJ databases">
        <authorList>
            <consortium name="Pathogen Informatics"/>
        </authorList>
    </citation>
    <scope>NUCLEOTIDE SEQUENCE [LARGE SCALE GENOMIC DNA]</scope>
    <source>
        <strain evidence="3 4">NCTC13079</strain>
    </source>
</reference>
<keyword evidence="1" id="KW-0238">DNA-binding</keyword>
<dbReference type="SUPFAM" id="SSF51182">
    <property type="entry name" value="RmlC-like cupins"/>
    <property type="match status" value="1"/>
</dbReference>
<dbReference type="InterPro" id="IPR001387">
    <property type="entry name" value="Cro/C1-type_HTH"/>
</dbReference>
<dbReference type="InterPro" id="IPR050807">
    <property type="entry name" value="TransReg_Diox_bact_type"/>
</dbReference>
<dbReference type="CDD" id="cd00093">
    <property type="entry name" value="HTH_XRE"/>
    <property type="match status" value="1"/>
</dbReference>
<proteinExistence type="predicted"/>
<name>A0A3S4YUY2_9FIRM</name>
<evidence type="ECO:0000313" key="4">
    <source>
        <dbReference type="Proteomes" id="UP000269544"/>
    </source>
</evidence>
<dbReference type="Gene3D" id="1.10.260.40">
    <property type="entry name" value="lambda repressor-like DNA-binding domains"/>
    <property type="match status" value="1"/>
</dbReference>
<sequence length="179" mass="20536">MKFGKKIRNLRLKQNLTQKELAERSELTKGFISQVERDLTSPSVATFLDICEALGITPEEFFREKGEEKVVFTPDDAFEARSEEDGYSIDYIVPNAQKNAMEPTLWQIEPEGRSRVLSPFEGESFAYILEGKLYFFYGEERHEVKKGDTIYASGNAACYFVNRGKRIARILWVADPPSF</sequence>
<dbReference type="EMBL" id="LR134523">
    <property type="protein sequence ID" value="VEJ35104.1"/>
    <property type="molecule type" value="Genomic_DNA"/>
</dbReference>
<dbReference type="GO" id="GO:0003677">
    <property type="term" value="F:DNA binding"/>
    <property type="evidence" value="ECO:0007669"/>
    <property type="project" value="UniProtKB-KW"/>
</dbReference>
<protein>
    <submittedName>
        <fullName evidence="3">HTH-type transcriptional regulator PuuR</fullName>
    </submittedName>
</protein>
<dbReference type="InterPro" id="IPR011051">
    <property type="entry name" value="RmlC_Cupin_sf"/>
</dbReference>
<dbReference type="OrthoDB" id="9814553at2"/>
<evidence type="ECO:0000259" key="2">
    <source>
        <dbReference type="PROSITE" id="PS50943"/>
    </source>
</evidence>
<dbReference type="InterPro" id="IPR013096">
    <property type="entry name" value="Cupin_2"/>
</dbReference>
<dbReference type="RefSeq" id="WP_126464946.1">
    <property type="nucleotide sequence ID" value="NZ_JAUSWF010000010.1"/>
</dbReference>
<dbReference type="PANTHER" id="PTHR46797">
    <property type="entry name" value="HTH-TYPE TRANSCRIPTIONAL REGULATOR"/>
    <property type="match status" value="1"/>
</dbReference>
<dbReference type="Gene3D" id="2.60.120.10">
    <property type="entry name" value="Jelly Rolls"/>
    <property type="match status" value="1"/>
</dbReference>
<dbReference type="PANTHER" id="PTHR46797:SF2">
    <property type="entry name" value="TRANSCRIPTIONAL REGULATOR"/>
    <property type="match status" value="1"/>
</dbReference>
<accession>A0A3S4YUY2</accession>
<feature type="domain" description="HTH cro/C1-type" evidence="2">
    <location>
        <begin position="7"/>
        <end position="61"/>
    </location>
</feature>
<evidence type="ECO:0000256" key="1">
    <source>
        <dbReference type="ARBA" id="ARBA00023125"/>
    </source>
</evidence>
<dbReference type="SMART" id="SM00530">
    <property type="entry name" value="HTH_XRE"/>
    <property type="match status" value="1"/>
</dbReference>
<dbReference type="CDD" id="cd02209">
    <property type="entry name" value="cupin_XRE_C"/>
    <property type="match status" value="1"/>
</dbReference>